<protein>
    <submittedName>
        <fullName evidence="2">Uncharacterized protein</fullName>
    </submittedName>
</protein>
<feature type="compositionally biased region" description="Low complexity" evidence="1">
    <location>
        <begin position="1048"/>
        <end position="1062"/>
    </location>
</feature>
<evidence type="ECO:0000313" key="2">
    <source>
        <dbReference type="EMBL" id="MBO0657220.1"/>
    </source>
</evidence>
<name>A0A939FW82_9ACTN</name>
<keyword evidence="3" id="KW-1185">Reference proteome</keyword>
<gene>
    <name evidence="2" type="ORF">J1792_32255</name>
</gene>
<sequence>MDQGTDAERLLTEAEAALPTVLRALYADRLRDSFVAEENGRRFYALSDSEGKQVELRLDTAALPQPLLARTFTNTTTDRYVVQLADTLAPTRVGEVLSREVGELLAVRGRTAVNGKPPLRNLLAPGAALPAHPELSDQDLGRVGQFNYLAARMNDAALTAPERREARDRFSTLIDESGLRPVVPASDEQKHTAETYTAKVRMDIALPHLQAQASDALEELAIPLERLSTVDARALGEARATRAAQEQAPQPLGEFPMPGLRPDGTPLPREELGQAASVAAEQRTALSHRTLDQLRAEQATLPEGRYPQREVMIGGGAVLAGRDPDVLLVDARGRWHVDPIKAIVQSADQVRHLRQSGMGDPYQFADPKQRVPLPALQLWEDTAAARGPLVDGRANLSINAAGRLIAEISPADGSEPIRIEVKGSPLVATGIPPEIIPGANRQVPTVPEATEVLAEHLKAAGTPQAFRAREQLLELPHGEGRAASSLAVLTDPLVADVLQSSGDPRVAGAAETLRATAAWEHARAAAPERVLMGDEVGDGAYDPLVANDWVIAGVGGAAIANAEIILEANPEARVSMVGKDAPFVLHNDAQYTELRRKHDAQYGGDGRLVTYSDRYLGAVGTVPGPNGQVRLAALDSAGNPLGIEGDAYVACLGRISRIPQTLDSLESWARSSGGQVQGELLFDKDRQYLGYRLEFEASGERHSVDVTGAASRMLPSNVFSRDDMARLALLDAKTTPPESGNVAAGFMATALQGSHLARHRATEGGLDGPPTQPGPDPQQTAERPSVPASASGFRALSAAAARSRSTTTQTPAEQAERAAARARESARRLTAQADQLGAVLGTDAAPGRRQYALVVARLTSAEDCLVRADAADQRADTLDGQVQALLDANREQARREEDLRERAALTRSALLGQRKRMMAEADALAGQISQRTEQVKALSQQATDQRDEAKHLRGQAHEHVSVVAGGTSHQPVSERIAQGRARLPEIAKRTEQVDRQDYDHLLKQAAAQNRTAEGHTRRAAELRKEAARQEQLPPAQRAREAAQHSEALRQQAQRRAAEQARQVPGPHRRPPDYGSGRAGFKGISR</sequence>
<feature type="region of interest" description="Disordered" evidence="1">
    <location>
        <begin position="754"/>
        <end position="829"/>
    </location>
</feature>
<feature type="region of interest" description="Disordered" evidence="1">
    <location>
        <begin position="1006"/>
        <end position="1085"/>
    </location>
</feature>
<dbReference type="Proteomes" id="UP000664781">
    <property type="component" value="Unassembled WGS sequence"/>
</dbReference>
<feature type="compositionally biased region" description="Basic and acidic residues" evidence="1">
    <location>
        <begin position="814"/>
        <end position="827"/>
    </location>
</feature>
<evidence type="ECO:0000313" key="3">
    <source>
        <dbReference type="Proteomes" id="UP000664781"/>
    </source>
</evidence>
<organism evidence="2 3">
    <name type="scientific">Streptomyces triculaminicus</name>
    <dbReference type="NCBI Taxonomy" id="2816232"/>
    <lineage>
        <taxon>Bacteria</taxon>
        <taxon>Bacillati</taxon>
        <taxon>Actinomycetota</taxon>
        <taxon>Actinomycetes</taxon>
        <taxon>Kitasatosporales</taxon>
        <taxon>Streptomycetaceae</taxon>
        <taxon>Streptomyces</taxon>
    </lineage>
</organism>
<feature type="compositionally biased region" description="Basic and acidic residues" evidence="1">
    <location>
        <begin position="1037"/>
        <end position="1047"/>
    </location>
</feature>
<dbReference type="EMBL" id="JAFMOF010000007">
    <property type="protein sequence ID" value="MBO0657220.1"/>
    <property type="molecule type" value="Genomic_DNA"/>
</dbReference>
<reference evidence="2" key="1">
    <citation type="submission" date="2021-03" db="EMBL/GenBank/DDBJ databases">
        <title>Streptomyces strains.</title>
        <authorList>
            <person name="Lund M.B."/>
            <person name="Toerring T."/>
        </authorList>
    </citation>
    <scope>NUCLEOTIDE SEQUENCE</scope>
    <source>
        <strain evidence="2">JCM 4242</strain>
    </source>
</reference>
<accession>A0A939FW82</accession>
<dbReference type="RefSeq" id="WP_207248802.1">
    <property type="nucleotide sequence ID" value="NZ_JAFMOF010000007.1"/>
</dbReference>
<feature type="compositionally biased region" description="Basic and acidic residues" evidence="1">
    <location>
        <begin position="1012"/>
        <end position="1028"/>
    </location>
</feature>
<comment type="caution">
    <text evidence="2">The sequence shown here is derived from an EMBL/GenBank/DDBJ whole genome shotgun (WGS) entry which is preliminary data.</text>
</comment>
<feature type="compositionally biased region" description="Low complexity" evidence="1">
    <location>
        <begin position="788"/>
        <end position="813"/>
    </location>
</feature>
<proteinExistence type="predicted"/>
<dbReference type="AlphaFoldDB" id="A0A939FW82"/>
<evidence type="ECO:0000256" key="1">
    <source>
        <dbReference type="SAM" id="MobiDB-lite"/>
    </source>
</evidence>